<reference evidence="5" key="1">
    <citation type="submission" date="2025-08" db="UniProtKB">
        <authorList>
            <consortium name="Ensembl"/>
        </authorList>
    </citation>
    <scope>IDENTIFICATION</scope>
</reference>
<dbReference type="GeneTree" id="ENSGT00940000164528"/>
<dbReference type="Pfam" id="PF00094">
    <property type="entry name" value="VWD"/>
    <property type="match status" value="1"/>
</dbReference>
<evidence type="ECO:0000256" key="3">
    <source>
        <dbReference type="ARBA" id="ARBA00023157"/>
    </source>
</evidence>
<dbReference type="SUPFAM" id="SSF57567">
    <property type="entry name" value="Serine protease inhibitors"/>
    <property type="match status" value="1"/>
</dbReference>
<dbReference type="Gene3D" id="2.10.25.10">
    <property type="entry name" value="Laminin"/>
    <property type="match status" value="1"/>
</dbReference>
<keyword evidence="3" id="KW-1015">Disulfide bond</keyword>
<protein>
    <recommendedName>
        <fullName evidence="4">VWFD domain-containing protein</fullName>
    </recommendedName>
</protein>
<dbReference type="PROSITE" id="PS51233">
    <property type="entry name" value="VWFD"/>
    <property type="match status" value="1"/>
</dbReference>
<evidence type="ECO:0000313" key="5">
    <source>
        <dbReference type="Ensembl" id="ENSLLEP00000007387.1"/>
    </source>
</evidence>
<comment type="subcellular location">
    <subcellularLocation>
        <location evidence="1">Secreted</location>
    </subcellularLocation>
</comment>
<dbReference type="Pfam" id="PF25962">
    <property type="entry name" value="TIL_OTOGL_Mucin"/>
    <property type="match status" value="1"/>
</dbReference>
<organism evidence="5 6">
    <name type="scientific">Leptobrachium leishanense</name>
    <name type="common">Leishan spiny toad</name>
    <dbReference type="NCBI Taxonomy" id="445787"/>
    <lineage>
        <taxon>Eukaryota</taxon>
        <taxon>Metazoa</taxon>
        <taxon>Chordata</taxon>
        <taxon>Craniata</taxon>
        <taxon>Vertebrata</taxon>
        <taxon>Euteleostomi</taxon>
        <taxon>Amphibia</taxon>
        <taxon>Batrachia</taxon>
        <taxon>Anura</taxon>
        <taxon>Pelobatoidea</taxon>
        <taxon>Megophryidae</taxon>
        <taxon>Leptobrachium</taxon>
    </lineage>
</organism>
<dbReference type="AlphaFoldDB" id="A0A8C5P9A2"/>
<dbReference type="PANTHER" id="PTHR47246:SF1">
    <property type="entry name" value="MUCIN-19"/>
    <property type="match status" value="1"/>
</dbReference>
<dbReference type="SMART" id="SM00832">
    <property type="entry name" value="C8"/>
    <property type="match status" value="1"/>
</dbReference>
<dbReference type="GO" id="GO:0005576">
    <property type="term" value="C:extracellular region"/>
    <property type="evidence" value="ECO:0007669"/>
    <property type="project" value="UniProtKB-SubCell"/>
</dbReference>
<evidence type="ECO:0000313" key="6">
    <source>
        <dbReference type="Proteomes" id="UP000694569"/>
    </source>
</evidence>
<dbReference type="InterPro" id="IPR058753">
    <property type="entry name" value="TIL_OTOGL_Mucin"/>
</dbReference>
<sequence length="547" mass="61279">DCKNNQVLQYRAASCYRTCATVPEAENCDDQTLLFEDCGCPDGQYLNTEQVCVPKLDCDCHTDYGVLAAHESKKIAEKCKGGAEFIDCSYPKSHRRDDLWCNTTHLPKLHVRCYCPISMVKNSKGECILPSECPCYFGGEEFENGRTVINSCNKCFCNKGVWKCTNKKCSSTCHIHGDGHFRTFDDMSFSFDGLCQYTVVEDYCNSDKGTFRILAQSVPCCDNELTCARKIIVIYKDLSITFQDGKANIENAKALDCSRKPSTVLYSINTVGLYKILELPDGIRLVWDGLTRLSITLDPHWNGKVCGLCGNNNGNLKDELKTRAGSVVVETLAFANNWKVDPDCKNTEEQIFPCDANPHCKPWAERKCNILREGKFKECHHKVDPTLYYKACIEEACVCDMEGKYSGYCTTIAMYAEACNIAGVCVNWREPNLCPVFCDYFNELGGGDWWHYNPCGSTNIKTCNNQESSHVFSSPIEGCYANCSDAKPYLDQNTMKCVSFSECSCSYNGYTYAGGSFHLAVRESMSAFNIPCLEAEPSRSPYISVYV</sequence>
<name>A0A8C5P9A2_9ANUR</name>
<dbReference type="SMART" id="SM00216">
    <property type="entry name" value="VWD"/>
    <property type="match status" value="1"/>
</dbReference>
<reference evidence="5" key="2">
    <citation type="submission" date="2025-09" db="UniProtKB">
        <authorList>
            <consortium name="Ensembl"/>
        </authorList>
    </citation>
    <scope>IDENTIFICATION</scope>
</reference>
<keyword evidence="2" id="KW-0964">Secreted</keyword>
<dbReference type="InterPro" id="IPR014853">
    <property type="entry name" value="VWF/SSPO/ZAN-like_Cys-rich_dom"/>
</dbReference>
<dbReference type="PANTHER" id="PTHR47246">
    <property type="entry name" value="MUCIN-19"/>
    <property type="match status" value="1"/>
</dbReference>
<accession>A0A8C5P9A2</accession>
<feature type="domain" description="VWFD" evidence="4">
    <location>
        <begin position="171"/>
        <end position="345"/>
    </location>
</feature>
<dbReference type="Ensembl" id="ENSLLET00000007690.1">
    <property type="protein sequence ID" value="ENSLLEP00000007387.1"/>
    <property type="gene ID" value="ENSLLEG00000004666.1"/>
</dbReference>
<dbReference type="OrthoDB" id="6262482at2759"/>
<dbReference type="Proteomes" id="UP000694569">
    <property type="component" value="Unplaced"/>
</dbReference>
<evidence type="ECO:0000256" key="2">
    <source>
        <dbReference type="ARBA" id="ARBA00022525"/>
    </source>
</evidence>
<dbReference type="InterPro" id="IPR036084">
    <property type="entry name" value="Ser_inhib-like_sf"/>
</dbReference>
<keyword evidence="6" id="KW-1185">Reference proteome</keyword>
<evidence type="ECO:0000256" key="1">
    <source>
        <dbReference type="ARBA" id="ARBA00004613"/>
    </source>
</evidence>
<dbReference type="CDD" id="cd19941">
    <property type="entry name" value="TIL"/>
    <property type="match status" value="1"/>
</dbReference>
<proteinExistence type="predicted"/>
<dbReference type="InterPro" id="IPR001846">
    <property type="entry name" value="VWF_type-D"/>
</dbReference>
<dbReference type="Pfam" id="PF08742">
    <property type="entry name" value="C8"/>
    <property type="match status" value="1"/>
</dbReference>
<evidence type="ECO:0000259" key="4">
    <source>
        <dbReference type="PROSITE" id="PS51233"/>
    </source>
</evidence>